<proteinExistence type="evidence at transcript level"/>
<feature type="region of interest" description="Disordered" evidence="1">
    <location>
        <begin position="133"/>
        <end position="159"/>
    </location>
</feature>
<organism evidence="3">
    <name type="scientific">Hordeum vulgare subsp. vulgare</name>
    <name type="common">Domesticated barley</name>
    <dbReference type="NCBI Taxonomy" id="112509"/>
    <lineage>
        <taxon>Eukaryota</taxon>
        <taxon>Viridiplantae</taxon>
        <taxon>Streptophyta</taxon>
        <taxon>Embryophyta</taxon>
        <taxon>Tracheophyta</taxon>
        <taxon>Spermatophyta</taxon>
        <taxon>Magnoliopsida</taxon>
        <taxon>Liliopsida</taxon>
        <taxon>Poales</taxon>
        <taxon>Poaceae</taxon>
        <taxon>BOP clade</taxon>
        <taxon>Pooideae</taxon>
        <taxon>Triticodae</taxon>
        <taxon>Triticeae</taxon>
        <taxon>Hordeinae</taxon>
        <taxon>Hordeum</taxon>
    </lineage>
</organism>
<keyword evidence="2" id="KW-0732">Signal</keyword>
<protein>
    <submittedName>
        <fullName evidence="3">Predicted protein</fullName>
    </submittedName>
</protein>
<feature type="signal peptide" evidence="2">
    <location>
        <begin position="1"/>
        <end position="22"/>
    </location>
</feature>
<dbReference type="AlphaFoldDB" id="F2DJN9"/>
<sequence>MMIQSFSLWIVLLGCLLKSYESFRGNRFVGICPLRRKHFASVNHVSGRTPFTTSKEEISKNSDIGSGNSMVNVFSQMEDPNMPIENEESSEPMAGEVVNSSSWVRDAIREIHTIIEYLLEVDRKYQHSLEEIKKSSSLSSPSIPSSKRSSQSVASTRPGGLQSINPQILLDKSEYLCKEGVYDAIMSYRFSECQKQIPADDVSAGNNNETSTIRTIARQELLSLKRVNSFLQGFIFSEKKSRARLKINYLLAGAEIGQVDTAVNRLAATKEIDQFLLSYLSQLISSEQMKLNAVLDSSPVATLYQNNSKADSSSQQTSGSTSDTNRVQLKEKERQLSLERIEETLQQLADYSKTTSSTSPIQEEIEELTAKNKVLKILLLIERRLKAELKYSSSFEMKLLGELINLPFSEDRVNQMKKSLPSIEKMEIFEQFLESGIRYIQENGMIGKEDIQSKQMIQLSPEKLQIMKELFFDLQEIRKKLLSGYDNERTVFEVKSD</sequence>
<feature type="compositionally biased region" description="Low complexity" evidence="1">
    <location>
        <begin position="311"/>
        <end position="324"/>
    </location>
</feature>
<accession>F2DJN9</accession>
<feature type="chain" id="PRO_5003275691" evidence="2">
    <location>
        <begin position="23"/>
        <end position="497"/>
    </location>
</feature>
<name>F2DJN9_HORVV</name>
<dbReference type="EMBL" id="AK364107">
    <property type="protein sequence ID" value="BAJ95310.1"/>
    <property type="molecule type" value="mRNA"/>
</dbReference>
<feature type="compositionally biased region" description="Low complexity" evidence="1">
    <location>
        <begin position="135"/>
        <end position="152"/>
    </location>
</feature>
<feature type="region of interest" description="Disordered" evidence="1">
    <location>
        <begin position="306"/>
        <end position="328"/>
    </location>
</feature>
<evidence type="ECO:0000256" key="2">
    <source>
        <dbReference type="SAM" id="SignalP"/>
    </source>
</evidence>
<evidence type="ECO:0000313" key="3">
    <source>
        <dbReference type="EMBL" id="BAJ95310.1"/>
    </source>
</evidence>
<evidence type="ECO:0000256" key="1">
    <source>
        <dbReference type="SAM" id="MobiDB-lite"/>
    </source>
</evidence>
<reference evidence="3" key="1">
    <citation type="journal article" date="2011" name="Plant Physiol.">
        <title>Comprehensive sequence analysis of 24,783 barley full-length cDNAs derived from 12 clone libraries.</title>
        <authorList>
            <person name="Matsumoto T."/>
            <person name="Tanaka T."/>
            <person name="Sakai H."/>
            <person name="Amano N."/>
            <person name="Kanamori H."/>
            <person name="Kurita K."/>
            <person name="Kikuta A."/>
            <person name="Kamiya K."/>
            <person name="Yamamoto M."/>
            <person name="Ikawa H."/>
            <person name="Fujii N."/>
            <person name="Hori K."/>
            <person name="Itoh T."/>
            <person name="Sato K."/>
        </authorList>
    </citation>
    <scope>NUCLEOTIDE SEQUENCE</scope>
    <source>
        <tissue evidence="3">Shoot and root</tissue>
    </source>
</reference>